<reference evidence="2 3" key="1">
    <citation type="submission" date="2014-04" db="EMBL/GenBank/DDBJ databases">
        <authorList>
            <consortium name="DOE Joint Genome Institute"/>
            <person name="Kuo A."/>
            <person name="Kohler A."/>
            <person name="Costa M.D."/>
            <person name="Nagy L.G."/>
            <person name="Floudas D."/>
            <person name="Copeland A."/>
            <person name="Barry K.W."/>
            <person name="Cichocki N."/>
            <person name="Veneault-Fourrey C."/>
            <person name="LaButti K."/>
            <person name="Lindquist E.A."/>
            <person name="Lipzen A."/>
            <person name="Lundell T."/>
            <person name="Morin E."/>
            <person name="Murat C."/>
            <person name="Sun H."/>
            <person name="Tunlid A."/>
            <person name="Henrissat B."/>
            <person name="Grigoriev I.V."/>
            <person name="Hibbett D.S."/>
            <person name="Martin F."/>
            <person name="Nordberg H.P."/>
            <person name="Cantor M.N."/>
            <person name="Hua S.X."/>
        </authorList>
    </citation>
    <scope>NUCLEOTIDE SEQUENCE [LARGE SCALE GENOMIC DNA]</scope>
    <source>
        <strain evidence="2 3">441</strain>
    </source>
</reference>
<dbReference type="EMBL" id="KN833997">
    <property type="protein sequence ID" value="KIK13420.1"/>
    <property type="molecule type" value="Genomic_DNA"/>
</dbReference>
<proteinExistence type="predicted"/>
<protein>
    <submittedName>
        <fullName evidence="2">Uncharacterized protein</fullName>
    </submittedName>
</protein>
<gene>
    <name evidence="2" type="ORF">PISMIDRAFT_18010</name>
</gene>
<name>A0A0C9XM39_9AGAM</name>
<evidence type="ECO:0000313" key="2">
    <source>
        <dbReference type="EMBL" id="KIK13420.1"/>
    </source>
</evidence>
<organism evidence="2 3">
    <name type="scientific">Pisolithus microcarpus 441</name>
    <dbReference type="NCBI Taxonomy" id="765257"/>
    <lineage>
        <taxon>Eukaryota</taxon>
        <taxon>Fungi</taxon>
        <taxon>Dikarya</taxon>
        <taxon>Basidiomycota</taxon>
        <taxon>Agaricomycotina</taxon>
        <taxon>Agaricomycetes</taxon>
        <taxon>Agaricomycetidae</taxon>
        <taxon>Boletales</taxon>
        <taxon>Sclerodermatineae</taxon>
        <taxon>Pisolithaceae</taxon>
        <taxon>Pisolithus</taxon>
    </lineage>
</organism>
<keyword evidence="3" id="KW-1185">Reference proteome</keyword>
<sequence>MANYCVPATSRRLHQTVLSRCLITNNFLRPRGCDALHEVVQDVAAKPTTPSRMSQPNTSQGSGGDSLQAGNPPSEWKSTSTSSSRGAAQEPHSPTPGACTRAPQLIPKSPQLTALPTRPTADPSTSLPGKWLCPLHPPPFPLDPQSLTLPLKREKRAIRSRRECVQWFKSKGNGSLRSPPDSHSAYDSPLQIADLYIHHNDRESVRQIWMWTGHRWDVADPECTHPIMSEYCLKILGKGEPSWVTRKTMVSDQGRAKRKLES</sequence>
<accession>A0A0C9XM39</accession>
<dbReference type="Proteomes" id="UP000054018">
    <property type="component" value="Unassembled WGS sequence"/>
</dbReference>
<evidence type="ECO:0000313" key="3">
    <source>
        <dbReference type="Proteomes" id="UP000054018"/>
    </source>
</evidence>
<dbReference type="AlphaFoldDB" id="A0A0C9XM39"/>
<reference evidence="3" key="2">
    <citation type="submission" date="2015-01" db="EMBL/GenBank/DDBJ databases">
        <title>Evolutionary Origins and Diversification of the Mycorrhizal Mutualists.</title>
        <authorList>
            <consortium name="DOE Joint Genome Institute"/>
            <consortium name="Mycorrhizal Genomics Consortium"/>
            <person name="Kohler A."/>
            <person name="Kuo A."/>
            <person name="Nagy L.G."/>
            <person name="Floudas D."/>
            <person name="Copeland A."/>
            <person name="Barry K.W."/>
            <person name="Cichocki N."/>
            <person name="Veneault-Fourrey C."/>
            <person name="LaButti K."/>
            <person name="Lindquist E.A."/>
            <person name="Lipzen A."/>
            <person name="Lundell T."/>
            <person name="Morin E."/>
            <person name="Murat C."/>
            <person name="Riley R."/>
            <person name="Ohm R."/>
            <person name="Sun H."/>
            <person name="Tunlid A."/>
            <person name="Henrissat B."/>
            <person name="Grigoriev I.V."/>
            <person name="Hibbett D.S."/>
            <person name="Martin F."/>
        </authorList>
    </citation>
    <scope>NUCLEOTIDE SEQUENCE [LARGE SCALE GENOMIC DNA]</scope>
    <source>
        <strain evidence="3">441</strain>
    </source>
</reference>
<feature type="region of interest" description="Disordered" evidence="1">
    <location>
        <begin position="45"/>
        <end position="132"/>
    </location>
</feature>
<feature type="compositionally biased region" description="Polar residues" evidence="1">
    <location>
        <begin position="48"/>
        <end position="60"/>
    </location>
</feature>
<dbReference type="OrthoDB" id="2692737at2759"/>
<dbReference type="STRING" id="765257.A0A0C9XM39"/>
<evidence type="ECO:0000256" key="1">
    <source>
        <dbReference type="SAM" id="MobiDB-lite"/>
    </source>
</evidence>
<dbReference type="HOGENOM" id="CLU_063934_0_0_1"/>